<dbReference type="PRINTS" id="PR01305">
    <property type="entry name" value="SSPAKPROTEIN"/>
</dbReference>
<accession>A0ABV0H8W3</accession>
<dbReference type="CDD" id="cd17035">
    <property type="entry name" value="T3SC_IB_Spa15-like"/>
    <property type="match status" value="1"/>
</dbReference>
<organism evidence="1 2">
    <name type="scientific">Chromobacterium piscinae</name>
    <dbReference type="NCBI Taxonomy" id="686831"/>
    <lineage>
        <taxon>Bacteria</taxon>
        <taxon>Pseudomonadati</taxon>
        <taxon>Pseudomonadota</taxon>
        <taxon>Betaproteobacteria</taxon>
        <taxon>Neisseriales</taxon>
        <taxon>Chromobacteriaceae</taxon>
        <taxon>Chromobacterium</taxon>
    </lineage>
</organism>
<comment type="caution">
    <text evidence="1">The sequence shown here is derived from an EMBL/GenBank/DDBJ whole genome shotgun (WGS) entry which is preliminary data.</text>
</comment>
<keyword evidence="2" id="KW-1185">Reference proteome</keyword>
<dbReference type="RefSeq" id="WP_346196258.1">
    <property type="nucleotide sequence ID" value="NZ_JBDJHV010000042.1"/>
</dbReference>
<protein>
    <submittedName>
        <fullName evidence="1">SPI-1 type III secretion system chaperone SpaK</fullName>
    </submittedName>
</protein>
<dbReference type="Proteomes" id="UP001438292">
    <property type="component" value="Unassembled WGS sequence"/>
</dbReference>
<gene>
    <name evidence="1" type="primary">spaK</name>
    <name evidence="1" type="synonym">invB</name>
    <name evidence="1" type="ORF">ABH309_19030</name>
</gene>
<dbReference type="EMBL" id="JBDQQU010000026">
    <property type="protein sequence ID" value="MEO3956539.1"/>
    <property type="molecule type" value="Genomic_DNA"/>
</dbReference>
<proteinExistence type="predicted"/>
<dbReference type="InterPro" id="IPR003065">
    <property type="entry name" value="Invas_SpaK"/>
</dbReference>
<dbReference type="Gene3D" id="3.30.1460.10">
    <property type="match status" value="1"/>
</dbReference>
<dbReference type="SUPFAM" id="SSF69635">
    <property type="entry name" value="Type III secretory system chaperone-like"/>
    <property type="match status" value="1"/>
</dbReference>
<name>A0ABV0H8W3_9NEIS</name>
<sequence>MQNKVKGNAMLSLDISQLVRSALHENGFDKSVISDIDNHSTIELGLNNLPSIYIEQQEEEVLLWSNLCDTNSYLFEQRSANLLRELMASVSFAKGGHLILCEHGNGIVLKCMVQSTYLESGAKFFEALTGYFERMENFHEALK</sequence>
<reference evidence="1 2" key="1">
    <citation type="submission" date="2024-05" db="EMBL/GenBank/DDBJ databases">
        <authorList>
            <person name="De Oliveira J.P."/>
            <person name="Noriler S.A."/>
            <person name="De Oliveira A.G."/>
            <person name="Sipoli D.S."/>
        </authorList>
    </citation>
    <scope>NUCLEOTIDE SEQUENCE [LARGE SCALE GENOMIC DNA]</scope>
    <source>
        <strain evidence="1 2">LABIM186</strain>
    </source>
</reference>
<dbReference type="Pfam" id="PF03519">
    <property type="entry name" value="Invas_SpaK"/>
    <property type="match status" value="1"/>
</dbReference>
<evidence type="ECO:0000313" key="1">
    <source>
        <dbReference type="EMBL" id="MEO3956539.1"/>
    </source>
</evidence>
<evidence type="ECO:0000313" key="2">
    <source>
        <dbReference type="Proteomes" id="UP001438292"/>
    </source>
</evidence>